<dbReference type="Gene3D" id="1.10.8.60">
    <property type="match status" value="1"/>
</dbReference>
<keyword evidence="5" id="KW-0804">Transcription</keyword>
<reference evidence="8 9" key="1">
    <citation type="submission" date="2015-12" db="EMBL/GenBank/DDBJ databases">
        <title>Genome sequence of Aneurinibacillus soli.</title>
        <authorList>
            <person name="Lee J.S."/>
            <person name="Lee K.C."/>
            <person name="Kim K.K."/>
            <person name="Lee B.W."/>
        </authorList>
    </citation>
    <scope>NUCLEOTIDE SEQUENCE [LARGE SCALE GENOMIC DNA]</scope>
    <source>
        <strain evidence="8 9">CB4</strain>
    </source>
</reference>
<dbReference type="InterPro" id="IPR000014">
    <property type="entry name" value="PAS"/>
</dbReference>
<dbReference type="PANTHER" id="PTHR32071:SF74">
    <property type="entry name" value="TRANSCRIPTIONAL ACTIVATOR ROCR"/>
    <property type="match status" value="1"/>
</dbReference>
<dbReference type="SUPFAM" id="SSF52540">
    <property type="entry name" value="P-loop containing nucleoside triphosphate hydrolases"/>
    <property type="match status" value="1"/>
</dbReference>
<dbReference type="PROSITE" id="PS50112">
    <property type="entry name" value="PAS"/>
    <property type="match status" value="1"/>
</dbReference>
<dbReference type="Gene3D" id="3.30.450.20">
    <property type="entry name" value="PAS domain"/>
    <property type="match status" value="1"/>
</dbReference>
<proteinExistence type="predicted"/>
<dbReference type="SMART" id="SM00382">
    <property type="entry name" value="AAA"/>
    <property type="match status" value="1"/>
</dbReference>
<dbReference type="SUPFAM" id="SSF46689">
    <property type="entry name" value="Homeodomain-like"/>
    <property type="match status" value="1"/>
</dbReference>
<keyword evidence="1" id="KW-0547">Nucleotide-binding</keyword>
<dbReference type="PANTHER" id="PTHR32071">
    <property type="entry name" value="TRANSCRIPTIONAL REGULATORY PROTEIN"/>
    <property type="match status" value="1"/>
</dbReference>
<dbReference type="Gene3D" id="3.40.50.300">
    <property type="entry name" value="P-loop containing nucleotide triphosphate hydrolases"/>
    <property type="match status" value="1"/>
</dbReference>
<evidence type="ECO:0000256" key="1">
    <source>
        <dbReference type="ARBA" id="ARBA00022741"/>
    </source>
</evidence>
<evidence type="ECO:0000256" key="5">
    <source>
        <dbReference type="ARBA" id="ARBA00023163"/>
    </source>
</evidence>
<dbReference type="Gene3D" id="1.10.10.60">
    <property type="entry name" value="Homeodomain-like"/>
    <property type="match status" value="1"/>
</dbReference>
<dbReference type="Proteomes" id="UP000217696">
    <property type="component" value="Chromosome"/>
</dbReference>
<accession>A0A0U5BCS2</accession>
<keyword evidence="2" id="KW-0067">ATP-binding</keyword>
<dbReference type="PROSITE" id="PS50045">
    <property type="entry name" value="SIGMA54_INTERACT_4"/>
    <property type="match status" value="1"/>
</dbReference>
<dbReference type="SUPFAM" id="SSF55785">
    <property type="entry name" value="PYP-like sensor domain (PAS domain)"/>
    <property type="match status" value="1"/>
</dbReference>
<dbReference type="AlphaFoldDB" id="A0A0U5BCS2"/>
<evidence type="ECO:0000313" key="8">
    <source>
        <dbReference type="EMBL" id="BAU25950.1"/>
    </source>
</evidence>
<protein>
    <submittedName>
        <fullName evidence="8">Arginine utilization regulatory protein RocR</fullName>
    </submittedName>
</protein>
<dbReference type="InterPro" id="IPR027417">
    <property type="entry name" value="P-loop_NTPase"/>
</dbReference>
<keyword evidence="4" id="KW-0238">DNA-binding</keyword>
<dbReference type="InterPro" id="IPR009057">
    <property type="entry name" value="Homeodomain-like_sf"/>
</dbReference>
<dbReference type="InterPro" id="IPR035965">
    <property type="entry name" value="PAS-like_dom_sf"/>
</dbReference>
<evidence type="ECO:0000259" key="7">
    <source>
        <dbReference type="PROSITE" id="PS50112"/>
    </source>
</evidence>
<dbReference type="PROSITE" id="PS00688">
    <property type="entry name" value="SIGMA54_INTERACT_3"/>
    <property type="match status" value="1"/>
</dbReference>
<gene>
    <name evidence="8" type="primary">rocR</name>
    <name evidence="8" type="ORF">CB4_00001</name>
</gene>
<dbReference type="KEGG" id="asoc:CB4_00001"/>
<keyword evidence="9" id="KW-1185">Reference proteome</keyword>
<dbReference type="NCBIfam" id="TIGR00229">
    <property type="entry name" value="sensory_box"/>
    <property type="match status" value="1"/>
</dbReference>
<evidence type="ECO:0000313" key="9">
    <source>
        <dbReference type="Proteomes" id="UP000217696"/>
    </source>
</evidence>
<name>A0A0U5BCS2_9BACL</name>
<dbReference type="InterPro" id="IPR002078">
    <property type="entry name" value="Sigma_54_int"/>
</dbReference>
<dbReference type="GO" id="GO:0005524">
    <property type="term" value="F:ATP binding"/>
    <property type="evidence" value="ECO:0007669"/>
    <property type="project" value="UniProtKB-KW"/>
</dbReference>
<dbReference type="CDD" id="cd00130">
    <property type="entry name" value="PAS"/>
    <property type="match status" value="1"/>
</dbReference>
<dbReference type="InterPro" id="IPR003593">
    <property type="entry name" value="AAA+_ATPase"/>
</dbReference>
<dbReference type="GO" id="GO:0006355">
    <property type="term" value="P:regulation of DNA-templated transcription"/>
    <property type="evidence" value="ECO:0007669"/>
    <property type="project" value="InterPro"/>
</dbReference>
<dbReference type="FunFam" id="3.40.50.300:FF:000006">
    <property type="entry name" value="DNA-binding transcriptional regulator NtrC"/>
    <property type="match status" value="1"/>
</dbReference>
<dbReference type="CDD" id="cd00009">
    <property type="entry name" value="AAA"/>
    <property type="match status" value="1"/>
</dbReference>
<dbReference type="Pfam" id="PF13426">
    <property type="entry name" value="PAS_9"/>
    <property type="match status" value="1"/>
</dbReference>
<dbReference type="Pfam" id="PF02954">
    <property type="entry name" value="HTH_8"/>
    <property type="match status" value="1"/>
</dbReference>
<dbReference type="Pfam" id="PF25601">
    <property type="entry name" value="AAA_lid_14"/>
    <property type="match status" value="1"/>
</dbReference>
<feature type="domain" description="Sigma-54 factor interaction" evidence="6">
    <location>
        <begin position="231"/>
        <end position="459"/>
    </location>
</feature>
<dbReference type="InterPro" id="IPR025944">
    <property type="entry name" value="Sigma_54_int_dom_CS"/>
</dbReference>
<dbReference type="InterPro" id="IPR058031">
    <property type="entry name" value="AAA_lid_NorR"/>
</dbReference>
<organism evidence="8 9">
    <name type="scientific">Aneurinibacillus soli</name>
    <dbReference type="NCBI Taxonomy" id="1500254"/>
    <lineage>
        <taxon>Bacteria</taxon>
        <taxon>Bacillati</taxon>
        <taxon>Bacillota</taxon>
        <taxon>Bacilli</taxon>
        <taxon>Bacillales</taxon>
        <taxon>Paenibacillaceae</taxon>
        <taxon>Aneurinibacillus group</taxon>
        <taxon>Aneurinibacillus</taxon>
    </lineage>
</organism>
<dbReference type="GO" id="GO:0043565">
    <property type="term" value="F:sequence-specific DNA binding"/>
    <property type="evidence" value="ECO:0007669"/>
    <property type="project" value="InterPro"/>
</dbReference>
<keyword evidence="3" id="KW-0805">Transcription regulation</keyword>
<evidence type="ECO:0000256" key="2">
    <source>
        <dbReference type="ARBA" id="ARBA00022840"/>
    </source>
</evidence>
<evidence type="ECO:0000256" key="3">
    <source>
        <dbReference type="ARBA" id="ARBA00023015"/>
    </source>
</evidence>
<dbReference type="InterPro" id="IPR025943">
    <property type="entry name" value="Sigma_54_int_dom_ATP-bd_2"/>
</dbReference>
<evidence type="ECO:0000256" key="4">
    <source>
        <dbReference type="ARBA" id="ARBA00023125"/>
    </source>
</evidence>
<evidence type="ECO:0000259" key="6">
    <source>
        <dbReference type="PROSITE" id="PS50045"/>
    </source>
</evidence>
<dbReference type="Pfam" id="PF00158">
    <property type="entry name" value="Sigma54_activat"/>
    <property type="match status" value="1"/>
</dbReference>
<sequence>MDSSAHTRSRPPVIIDAKTSIKRVQTDIHPEVRTRLDSVVCIERLIRRHKKPPSYYDVYRETTRKKYASPEVRNMPKMTTIWSDYMEWLLGMVNVGVHLVDKDGTTVFFNEKMAEIDGLRRQDVLGQNIFQLFPSLTNESSTLIRALHTGQPTVDQVQTYMNMRGKQITSINSTYPLLKRNVIIGAVELAEDITRIVQLNDQVLELREQLYRTTGEKNRSGNDTQYHFGDLIGSSELFTQALIRAKRAARTHSPVLVCGPTGTGKELIAQSIHNASIRRNQPFIAQNCAAVPRELMEGLLFGTTKGAFTGAIDRPGIFEQAHGGTLFLDEINSLDLALQAKLLRVLQDGRVRRIGGTSEQQVNVRIIAAMNVEPHDVIRSRTIRPDLFFRLNVVSIDLPPLCRRMDDLPLLMRHFIDKFNTLFALHVQDATPDVYAVFERHTWPGNIRELRHAIESAFNMLEENESAIELHHLPTLFQQATPDLSRNRICLEEVVLPDEPCNLPDILDQIERDMIAHMLARYGGNISRTADALGLKRQALQYKLKKFHLS</sequence>
<feature type="domain" description="PAS" evidence="7">
    <location>
        <begin position="89"/>
        <end position="133"/>
    </location>
</feature>
<dbReference type="PRINTS" id="PR01590">
    <property type="entry name" value="HTHFIS"/>
</dbReference>
<dbReference type="EMBL" id="AP017312">
    <property type="protein sequence ID" value="BAU25950.1"/>
    <property type="molecule type" value="Genomic_DNA"/>
</dbReference>
<dbReference type="PROSITE" id="PS00676">
    <property type="entry name" value="SIGMA54_INTERACT_2"/>
    <property type="match status" value="1"/>
</dbReference>
<dbReference type="InterPro" id="IPR002197">
    <property type="entry name" value="HTH_Fis"/>
</dbReference>